<dbReference type="AlphaFoldDB" id="A0A428Z646"/>
<dbReference type="EMBL" id="QHKI01000022">
    <property type="protein sequence ID" value="RSM82565.1"/>
    <property type="molecule type" value="Genomic_DNA"/>
</dbReference>
<dbReference type="RefSeq" id="WP_037253969.1">
    <property type="nucleotide sequence ID" value="NZ_QHKI01000022.1"/>
</dbReference>
<dbReference type="Proteomes" id="UP000287547">
    <property type="component" value="Unassembled WGS sequence"/>
</dbReference>
<protein>
    <submittedName>
        <fullName evidence="1">Uncharacterized protein</fullName>
    </submittedName>
</protein>
<sequence length="86" mass="9120">MSSLQECAAQLNQLSENLPFGAVAHLGTELDNVTGQAMKIVQGTGHEQSIGQIQGMKEQLTQQLMESLGLIRASLQQTASAIIAGR</sequence>
<accession>A0A428Z646</accession>
<evidence type="ECO:0000313" key="1">
    <source>
        <dbReference type="EMBL" id="RSM82565.1"/>
    </source>
</evidence>
<reference evidence="1 2" key="1">
    <citation type="submission" date="2018-05" db="EMBL/GenBank/DDBJ databases">
        <title>Evolution of GPA BGCs.</title>
        <authorList>
            <person name="Waglechner N."/>
            <person name="Wright G.D."/>
        </authorList>
    </citation>
    <scope>NUCLEOTIDE SEQUENCE [LARGE SCALE GENOMIC DNA]</scope>
    <source>
        <strain evidence="1 2">A82846</strain>
    </source>
</reference>
<comment type="caution">
    <text evidence="1">The sequence shown here is derived from an EMBL/GenBank/DDBJ whole genome shotgun (WGS) entry which is preliminary data.</text>
</comment>
<name>A0A428Z646_KIBAR</name>
<organism evidence="1 2">
    <name type="scientific">Kibdelosporangium aridum</name>
    <dbReference type="NCBI Taxonomy" id="2030"/>
    <lineage>
        <taxon>Bacteria</taxon>
        <taxon>Bacillati</taxon>
        <taxon>Actinomycetota</taxon>
        <taxon>Actinomycetes</taxon>
        <taxon>Pseudonocardiales</taxon>
        <taxon>Pseudonocardiaceae</taxon>
        <taxon>Kibdelosporangium</taxon>
    </lineage>
</organism>
<gene>
    <name evidence="1" type="ORF">DMH04_25575</name>
</gene>
<proteinExistence type="predicted"/>
<evidence type="ECO:0000313" key="2">
    <source>
        <dbReference type="Proteomes" id="UP000287547"/>
    </source>
</evidence>